<keyword evidence="3" id="KW-1185">Reference proteome</keyword>
<comment type="caution">
    <text evidence="2">The sequence shown here is derived from an EMBL/GenBank/DDBJ whole genome shotgun (WGS) entry which is preliminary data.</text>
</comment>
<dbReference type="EMBL" id="MU157876">
    <property type="protein sequence ID" value="KAF9526019.1"/>
    <property type="molecule type" value="Genomic_DNA"/>
</dbReference>
<keyword evidence="1" id="KW-0472">Membrane</keyword>
<organism evidence="2 3">
    <name type="scientific">Crepidotus variabilis</name>
    <dbReference type="NCBI Taxonomy" id="179855"/>
    <lineage>
        <taxon>Eukaryota</taxon>
        <taxon>Fungi</taxon>
        <taxon>Dikarya</taxon>
        <taxon>Basidiomycota</taxon>
        <taxon>Agaricomycotina</taxon>
        <taxon>Agaricomycetes</taxon>
        <taxon>Agaricomycetidae</taxon>
        <taxon>Agaricales</taxon>
        <taxon>Agaricineae</taxon>
        <taxon>Crepidotaceae</taxon>
        <taxon>Crepidotus</taxon>
    </lineage>
</organism>
<proteinExistence type="predicted"/>
<protein>
    <submittedName>
        <fullName evidence="2">Uncharacterized protein</fullName>
    </submittedName>
</protein>
<dbReference type="Proteomes" id="UP000807306">
    <property type="component" value="Unassembled WGS sequence"/>
</dbReference>
<name>A0A9P6EBK6_9AGAR</name>
<accession>A0A9P6EBK6</accession>
<sequence length="118" mass="13790">MAVVQSQGADLNLSMRHPSLTNRICPRISRLEYPVKHLFNGHIHWRYSSIHLMPHVWLTVIAASSFLFLIINCLLTVIYVFKKSKSAVWVVRVNPDQILWTFFYSDQQEEPRPSPENL</sequence>
<gene>
    <name evidence="2" type="ORF">CPB83DRAFT_504308</name>
</gene>
<evidence type="ECO:0000256" key="1">
    <source>
        <dbReference type="SAM" id="Phobius"/>
    </source>
</evidence>
<reference evidence="2" key="1">
    <citation type="submission" date="2020-11" db="EMBL/GenBank/DDBJ databases">
        <authorList>
            <consortium name="DOE Joint Genome Institute"/>
            <person name="Ahrendt S."/>
            <person name="Riley R."/>
            <person name="Andreopoulos W."/>
            <person name="Labutti K."/>
            <person name="Pangilinan J."/>
            <person name="Ruiz-Duenas F.J."/>
            <person name="Barrasa J.M."/>
            <person name="Sanchez-Garcia M."/>
            <person name="Camarero S."/>
            <person name="Miyauchi S."/>
            <person name="Serrano A."/>
            <person name="Linde D."/>
            <person name="Babiker R."/>
            <person name="Drula E."/>
            <person name="Ayuso-Fernandez I."/>
            <person name="Pacheco R."/>
            <person name="Padilla G."/>
            <person name="Ferreira P."/>
            <person name="Barriuso J."/>
            <person name="Kellner H."/>
            <person name="Castanera R."/>
            <person name="Alfaro M."/>
            <person name="Ramirez L."/>
            <person name="Pisabarro A.G."/>
            <person name="Kuo A."/>
            <person name="Tritt A."/>
            <person name="Lipzen A."/>
            <person name="He G."/>
            <person name="Yan M."/>
            <person name="Ng V."/>
            <person name="Cullen D."/>
            <person name="Martin F."/>
            <person name="Rosso M.-N."/>
            <person name="Henrissat B."/>
            <person name="Hibbett D."/>
            <person name="Martinez A.T."/>
            <person name="Grigoriev I.V."/>
        </authorList>
    </citation>
    <scope>NUCLEOTIDE SEQUENCE</scope>
    <source>
        <strain evidence="2">CBS 506.95</strain>
    </source>
</reference>
<evidence type="ECO:0000313" key="2">
    <source>
        <dbReference type="EMBL" id="KAF9526019.1"/>
    </source>
</evidence>
<keyword evidence="1" id="KW-0812">Transmembrane</keyword>
<keyword evidence="1" id="KW-1133">Transmembrane helix</keyword>
<dbReference type="AlphaFoldDB" id="A0A9P6EBK6"/>
<feature type="transmembrane region" description="Helical" evidence="1">
    <location>
        <begin position="56"/>
        <end position="81"/>
    </location>
</feature>
<evidence type="ECO:0000313" key="3">
    <source>
        <dbReference type="Proteomes" id="UP000807306"/>
    </source>
</evidence>